<dbReference type="EMBL" id="ML006804">
    <property type="protein sequence ID" value="RKP16227.1"/>
    <property type="molecule type" value="Genomic_DNA"/>
</dbReference>
<evidence type="ECO:0000313" key="8">
    <source>
        <dbReference type="Proteomes" id="UP000030755"/>
    </source>
</evidence>
<reference evidence="7" key="3">
    <citation type="submission" date="2018-08" db="EMBL/GenBank/DDBJ databases">
        <title>Leveraging single-cell genomics to expand the Fungal Tree of Life.</title>
        <authorList>
            <consortium name="DOE Joint Genome Institute"/>
            <person name="Ahrendt S.R."/>
            <person name="Quandt C.A."/>
            <person name="Ciobanu D."/>
            <person name="Clum A."/>
            <person name="Salamov A."/>
            <person name="Andreopoulos B."/>
            <person name="Cheng J.-F."/>
            <person name="Woyke T."/>
            <person name="Pelin A."/>
            <person name="Henrissat B."/>
            <person name="Reynolds N."/>
            <person name="Benny G.L."/>
            <person name="Smith M.E."/>
            <person name="James T.Y."/>
            <person name="Grigoriev I.V."/>
        </authorList>
    </citation>
    <scope>NUCLEOTIDE SEQUENCE</scope>
    <source>
        <strain evidence="7">CSF55</strain>
    </source>
</reference>
<dbReference type="InterPro" id="IPR027409">
    <property type="entry name" value="GroEL-like_apical_dom_sf"/>
</dbReference>
<reference evidence="9" key="2">
    <citation type="journal article" date="2018" name="Nat. Microbiol.">
        <title>Leveraging single-cell genomics to expand the fungal tree of life.</title>
        <authorList>
            <person name="Ahrendt S.R."/>
            <person name="Quandt C.A."/>
            <person name="Ciobanu D."/>
            <person name="Clum A."/>
            <person name="Salamov A."/>
            <person name="Andreopoulos B."/>
            <person name="Cheng J.F."/>
            <person name="Woyke T."/>
            <person name="Pelin A."/>
            <person name="Henrissat B."/>
            <person name="Reynolds N.K."/>
            <person name="Benny G.L."/>
            <person name="Smith M.E."/>
            <person name="James T.Y."/>
            <person name="Grigoriev I.V."/>
        </authorList>
    </citation>
    <scope>NUCLEOTIDE SEQUENCE [LARGE SCALE GENOMIC DNA]</scope>
    <source>
        <strain evidence="9">CSF55</strain>
    </source>
</reference>
<gene>
    <name evidence="6" type="ORF">O9G_005628</name>
    <name evidence="7" type="ORF">ROZALSC1DRAFT_31749</name>
</gene>
<sequence length="111" mass="12615">MVGKAIAEAVIDPKTANNVDLKDIRCVQKLGETIDDKELINGLIMTQTVTKSGNKSTGTDKAKIRLIQFQLSPDMDNTIIFYDYRQMDSILKEERKYLFDICKQYVAAAFF</sequence>
<keyword evidence="5" id="KW-0143">Chaperone</keyword>
<comment type="function">
    <text evidence="1">Molecular chaperone; assists the folding of proteins upon ATP hydrolysis.</text>
</comment>
<organism evidence="6 8">
    <name type="scientific">Rozella allomycis (strain CSF55)</name>
    <dbReference type="NCBI Taxonomy" id="988480"/>
    <lineage>
        <taxon>Eukaryota</taxon>
        <taxon>Fungi</taxon>
        <taxon>Fungi incertae sedis</taxon>
        <taxon>Cryptomycota</taxon>
        <taxon>Cryptomycota incertae sedis</taxon>
        <taxon>Rozella</taxon>
    </lineage>
</organism>
<dbReference type="OrthoDB" id="10248520at2759"/>
<reference evidence="6 8" key="1">
    <citation type="journal article" date="2013" name="Curr. Biol.">
        <title>Shared signatures of parasitism and phylogenomics unite Cryptomycota and microsporidia.</title>
        <authorList>
            <person name="James T.Y."/>
            <person name="Pelin A."/>
            <person name="Bonen L."/>
            <person name="Ahrendt S."/>
            <person name="Sain D."/>
            <person name="Corradi N."/>
            <person name="Stajich J.E."/>
        </authorList>
    </citation>
    <scope>NUCLEOTIDE SEQUENCE [LARGE SCALE GENOMIC DNA]</scope>
    <source>
        <strain evidence="6">CSF55</strain>
        <strain evidence="6">CSF55</strain>
    </source>
</reference>
<evidence type="ECO:0000313" key="7">
    <source>
        <dbReference type="EMBL" id="RKP16227.1"/>
    </source>
</evidence>
<keyword evidence="3" id="KW-0547">Nucleotide-binding</keyword>
<dbReference type="InterPro" id="IPR002423">
    <property type="entry name" value="Cpn60/GroEL/TCP-1"/>
</dbReference>
<evidence type="ECO:0000256" key="3">
    <source>
        <dbReference type="ARBA" id="ARBA00022741"/>
    </source>
</evidence>
<keyword evidence="8" id="KW-1185">Reference proteome</keyword>
<dbReference type="Proteomes" id="UP000030755">
    <property type="component" value="Unassembled WGS sequence"/>
</dbReference>
<dbReference type="Proteomes" id="UP000281549">
    <property type="component" value="Unassembled WGS sequence"/>
</dbReference>
<dbReference type="HOGENOM" id="CLU_2159846_0_0_1"/>
<name>A0A075AXU6_ROZAC</name>
<keyword evidence="4" id="KW-0067">ATP-binding</keyword>
<dbReference type="PANTHER" id="PTHR11353">
    <property type="entry name" value="CHAPERONIN"/>
    <property type="match status" value="1"/>
</dbReference>
<dbReference type="InterPro" id="IPR027410">
    <property type="entry name" value="TCP-1-like_intermed_sf"/>
</dbReference>
<dbReference type="InterPro" id="IPR017998">
    <property type="entry name" value="Chaperone_TCP-1"/>
</dbReference>
<dbReference type="STRING" id="988480.A0A075AXU6"/>
<dbReference type="GO" id="GO:0140662">
    <property type="term" value="F:ATP-dependent protein folding chaperone"/>
    <property type="evidence" value="ECO:0007669"/>
    <property type="project" value="InterPro"/>
</dbReference>
<evidence type="ECO:0000313" key="6">
    <source>
        <dbReference type="EMBL" id="EPZ33547.1"/>
    </source>
</evidence>
<evidence type="ECO:0000256" key="4">
    <source>
        <dbReference type="ARBA" id="ARBA00022840"/>
    </source>
</evidence>
<evidence type="ECO:0000256" key="2">
    <source>
        <dbReference type="ARBA" id="ARBA00011381"/>
    </source>
</evidence>
<evidence type="ECO:0000256" key="1">
    <source>
        <dbReference type="ARBA" id="ARBA00002912"/>
    </source>
</evidence>
<evidence type="ECO:0000256" key="5">
    <source>
        <dbReference type="ARBA" id="ARBA00023186"/>
    </source>
</evidence>
<dbReference type="GO" id="GO:0005524">
    <property type="term" value="F:ATP binding"/>
    <property type="evidence" value="ECO:0007669"/>
    <property type="project" value="UniProtKB-KW"/>
</dbReference>
<evidence type="ECO:0000313" key="9">
    <source>
        <dbReference type="Proteomes" id="UP000281549"/>
    </source>
</evidence>
<accession>A0A075AXU6</accession>
<dbReference type="Pfam" id="PF00118">
    <property type="entry name" value="Cpn60_TCP1"/>
    <property type="match status" value="1"/>
</dbReference>
<proteinExistence type="predicted"/>
<comment type="subunit">
    <text evidence="2">Component of the T-complex protein 1 (TCP1) complex.</text>
</comment>
<dbReference type="Gene3D" id="3.50.7.10">
    <property type="entry name" value="GroEL"/>
    <property type="match status" value="1"/>
</dbReference>
<dbReference type="SUPFAM" id="SSF52029">
    <property type="entry name" value="GroEL apical domain-like"/>
    <property type="match status" value="1"/>
</dbReference>
<dbReference type="AlphaFoldDB" id="A0A075AXU6"/>
<protein>
    <submittedName>
        <fullName evidence="6">T-complex protein 1, delta subunit domain-containing protein</fullName>
    </submittedName>
</protein>
<dbReference type="EMBL" id="KE561052">
    <property type="protein sequence ID" value="EPZ33547.1"/>
    <property type="molecule type" value="Genomic_DNA"/>
</dbReference>
<dbReference type="Gene3D" id="3.30.260.10">
    <property type="entry name" value="TCP-1-like chaperonin intermediate domain"/>
    <property type="match status" value="1"/>
</dbReference>